<dbReference type="EC" id="3.6.1.-" evidence="12"/>
<comment type="caution">
    <text evidence="12">Lacks conserved residue(s) required for the propagation of feature annotation.</text>
</comment>
<keyword evidence="8 12" id="KW-0067">ATP-binding</keyword>
<evidence type="ECO:0000256" key="8">
    <source>
        <dbReference type="ARBA" id="ARBA00022840"/>
    </source>
</evidence>
<protein>
    <recommendedName>
        <fullName evidence="12">Energy-dependent translational throttle protein EttA</fullName>
        <ecNumber evidence="12">3.6.1.-</ecNumber>
    </recommendedName>
    <alternativeName>
        <fullName evidence="12">Translational regulatory factor EttA</fullName>
    </alternativeName>
</protein>
<dbReference type="AlphaFoldDB" id="X7EJW6"/>
<dbReference type="GO" id="GO:0019843">
    <property type="term" value="F:rRNA binding"/>
    <property type="evidence" value="ECO:0007669"/>
    <property type="project" value="UniProtKB-UniRule"/>
</dbReference>
<evidence type="ECO:0000256" key="6">
    <source>
        <dbReference type="ARBA" id="ARBA00022741"/>
    </source>
</evidence>
<feature type="coiled-coil region" evidence="13">
    <location>
        <begin position="241"/>
        <end position="268"/>
    </location>
</feature>
<comment type="subcellular location">
    <subcellularLocation>
        <location evidence="12">Cytoplasm</location>
    </subcellularLocation>
    <text evidence="12">Associates with ribosomes and polysomes.</text>
</comment>
<dbReference type="NCBIfam" id="NF008775">
    <property type="entry name" value="PRK11819.1"/>
    <property type="match status" value="1"/>
</dbReference>
<evidence type="ECO:0000256" key="4">
    <source>
        <dbReference type="ARBA" id="ARBA00022730"/>
    </source>
</evidence>
<dbReference type="GO" id="GO:0043022">
    <property type="term" value="F:ribosome binding"/>
    <property type="evidence" value="ECO:0007669"/>
    <property type="project" value="UniProtKB-UniRule"/>
</dbReference>
<comment type="catalytic activity">
    <reaction evidence="12">
        <text>ATP + H2O = ADP + phosphate + H(+)</text>
        <dbReference type="Rhea" id="RHEA:13065"/>
        <dbReference type="ChEBI" id="CHEBI:15377"/>
        <dbReference type="ChEBI" id="CHEBI:15378"/>
        <dbReference type="ChEBI" id="CHEBI:30616"/>
        <dbReference type="ChEBI" id="CHEBI:43474"/>
        <dbReference type="ChEBI" id="CHEBI:456216"/>
    </reaction>
</comment>
<dbReference type="Pfam" id="PF00005">
    <property type="entry name" value="ABC_tran"/>
    <property type="match status" value="2"/>
</dbReference>
<dbReference type="GO" id="GO:0000049">
    <property type="term" value="F:tRNA binding"/>
    <property type="evidence" value="ECO:0007669"/>
    <property type="project" value="UniProtKB-UniRule"/>
</dbReference>
<evidence type="ECO:0000313" key="15">
    <source>
        <dbReference type="EMBL" id="ETX15456.1"/>
    </source>
</evidence>
<feature type="region of interest" description="PtIM" evidence="12">
    <location>
        <begin position="238"/>
        <end position="318"/>
    </location>
</feature>
<dbReference type="GO" id="GO:0016887">
    <property type="term" value="F:ATP hydrolysis activity"/>
    <property type="evidence" value="ECO:0007669"/>
    <property type="project" value="UniProtKB-UniRule"/>
</dbReference>
<dbReference type="SMART" id="SM00382">
    <property type="entry name" value="AAA"/>
    <property type="match status" value="2"/>
</dbReference>
<keyword evidence="5 12" id="KW-0677">Repeat</keyword>
<dbReference type="PANTHER" id="PTHR43858:SF1">
    <property type="entry name" value="ABC TRANSPORTER-RELATED PROTEIN"/>
    <property type="match status" value="1"/>
</dbReference>
<evidence type="ECO:0000256" key="5">
    <source>
        <dbReference type="ARBA" id="ARBA00022737"/>
    </source>
</evidence>
<keyword evidence="10 12" id="KW-0694">RNA-binding</keyword>
<evidence type="ECO:0000313" key="16">
    <source>
        <dbReference type="Proteomes" id="UP000022447"/>
    </source>
</evidence>
<feature type="domain" description="ABC transporter" evidence="14">
    <location>
        <begin position="8"/>
        <end position="255"/>
    </location>
</feature>
<keyword evidence="11 12" id="KW-0648">Protein biosynthesis</keyword>
<comment type="subunit">
    <text evidence="12">Monomer. Probably contacts ribosomal proteins L1, L5, L33 and S7, the 16S and 23S rRNA and the P-site containing tRNA(fMet).</text>
</comment>
<evidence type="ECO:0000256" key="13">
    <source>
        <dbReference type="SAM" id="Coils"/>
    </source>
</evidence>
<dbReference type="CDD" id="cd03221">
    <property type="entry name" value="ABCF_EF-3"/>
    <property type="match status" value="2"/>
</dbReference>
<evidence type="ECO:0000256" key="12">
    <source>
        <dbReference type="HAMAP-Rule" id="MF_00847"/>
    </source>
</evidence>
<evidence type="ECO:0000259" key="14">
    <source>
        <dbReference type="PROSITE" id="PS50893"/>
    </source>
</evidence>
<dbReference type="Pfam" id="PF12848">
    <property type="entry name" value="ABC_tran_Xtn"/>
    <property type="match status" value="1"/>
</dbReference>
<gene>
    <name evidence="12" type="primary">ettA</name>
    <name evidence="15" type="ORF">OCH239_16685</name>
</gene>
<dbReference type="InterPro" id="IPR022374">
    <property type="entry name" value="EttA"/>
</dbReference>
<evidence type="ECO:0000256" key="9">
    <source>
        <dbReference type="ARBA" id="ARBA00022845"/>
    </source>
</evidence>
<dbReference type="InterPro" id="IPR032781">
    <property type="entry name" value="ABC_tran_Xtn"/>
</dbReference>
<dbReference type="STRING" id="1449350.OCH239_16685"/>
<comment type="domain">
    <text evidence="12">The arm domain is inserted in the first ABC transporter domain. Probably contacts ribosomal protein L1.</text>
</comment>
<dbReference type="InterPro" id="IPR027417">
    <property type="entry name" value="P-loop_NTPase"/>
</dbReference>
<proteinExistence type="inferred from homology"/>
<comment type="similarity">
    <text evidence="1 12">Belongs to the ABC transporter superfamily. ABCF family. Translational throttle EttA subfamily.</text>
</comment>
<keyword evidence="6 12" id="KW-0547">Nucleotide-binding</keyword>
<feature type="domain" description="ABC transporter" evidence="14">
    <location>
        <begin position="320"/>
        <end position="546"/>
    </location>
</feature>
<dbReference type="OrthoDB" id="9808609at2"/>
<dbReference type="GO" id="GO:0005737">
    <property type="term" value="C:cytoplasm"/>
    <property type="evidence" value="ECO:0007669"/>
    <property type="project" value="UniProtKB-SubCell"/>
</dbReference>
<dbReference type="eggNOG" id="COG0488">
    <property type="taxonomic scope" value="Bacteria"/>
</dbReference>
<dbReference type="GO" id="GO:0005524">
    <property type="term" value="F:ATP binding"/>
    <property type="evidence" value="ECO:0007669"/>
    <property type="project" value="UniProtKB-UniRule"/>
</dbReference>
<organism evidence="15 16">
    <name type="scientific">Roseivivax halodurans JCM 10272</name>
    <dbReference type="NCBI Taxonomy" id="1449350"/>
    <lineage>
        <taxon>Bacteria</taxon>
        <taxon>Pseudomonadati</taxon>
        <taxon>Pseudomonadota</taxon>
        <taxon>Alphaproteobacteria</taxon>
        <taxon>Rhodobacterales</taxon>
        <taxon>Roseobacteraceae</taxon>
        <taxon>Roseivivax</taxon>
    </lineage>
</organism>
<reference evidence="15 16" key="1">
    <citation type="submission" date="2014-01" db="EMBL/GenBank/DDBJ databases">
        <title>Roseivivax halodurans JCM 10272 Genome Sequencing.</title>
        <authorList>
            <person name="Lai Q."/>
            <person name="Li G."/>
            <person name="Shao Z."/>
        </authorList>
    </citation>
    <scope>NUCLEOTIDE SEQUENCE [LARGE SCALE GENOMIC DNA]</scope>
    <source>
        <strain evidence="15 16">JCM 10272</strain>
    </source>
</reference>
<keyword evidence="7 12" id="KW-0378">Hydrolase</keyword>
<comment type="caution">
    <text evidence="15">The sequence shown here is derived from an EMBL/GenBank/DDBJ whole genome shotgun (WGS) entry which is preliminary data.</text>
</comment>
<keyword evidence="13" id="KW-0175">Coiled coil</keyword>
<dbReference type="PANTHER" id="PTHR43858">
    <property type="entry name" value="ENERGY-DEPENDENT TRANSLATIONAL THROTTLE PROTEIN ETTA"/>
    <property type="match status" value="1"/>
</dbReference>
<feature type="binding site" evidence="12">
    <location>
        <begin position="352"/>
        <end position="359"/>
    </location>
    <ligand>
        <name>ATP</name>
        <dbReference type="ChEBI" id="CHEBI:30616"/>
        <label>2</label>
    </ligand>
</feature>
<evidence type="ECO:0000256" key="10">
    <source>
        <dbReference type="ARBA" id="ARBA00022884"/>
    </source>
</evidence>
<dbReference type="Gene3D" id="3.40.50.300">
    <property type="entry name" value="P-loop containing nucleotide triphosphate hydrolases"/>
    <property type="match status" value="2"/>
</dbReference>
<evidence type="ECO:0000256" key="11">
    <source>
        <dbReference type="ARBA" id="ARBA00022917"/>
    </source>
</evidence>
<dbReference type="Proteomes" id="UP000022447">
    <property type="component" value="Unassembled WGS sequence"/>
</dbReference>
<name>X7EJW6_9RHOB</name>
<evidence type="ECO:0000256" key="2">
    <source>
        <dbReference type="ARBA" id="ARBA00022490"/>
    </source>
</evidence>
<dbReference type="EMBL" id="JALZ01000005">
    <property type="protein sequence ID" value="ETX15456.1"/>
    <property type="molecule type" value="Genomic_DNA"/>
</dbReference>
<sequence>MASYQYVYHMDGVSKTYPGGKKCFENIRLNFLPGVKIGVVGVNGAGKSTLLRIMAGIDKDFSGEAWSAEGARIGYLPQEPHLDPNLDVRGNVMLGVAQKQAKLDRFNELAMNYSDETADEMAQLQDEIDGENLWDLDSRIDVAMEALRCPPDDADVASLSGGEVRRVALCKLLLEAPDMLLLDEPTNHLDAETIAWLQNHLIEYKGTILCVTHDRYFLDDITGWILELDRGSGIPYEGNYSAWLEQKAKRLEQEAREDKAKQRTLARELEWMRQGQKARQAKSKARISAYEKMASQSEKERVGKAQIVIPNGPRLGSKVIEIDNLKKAMGDKLLIEDLSLTLPPGGIVGVIGPNGAGKSTFFKMLTGQEKPDDGTIEYGDTVELSYVDQSRDDLNPTDTVWEAISGGAEIIKLGDAEVNSRKYCGAFNFKGGDQQKVVGQLSGGERNRVHMARLLKSGGNVLLLDEPTNDLDVETLRALEDALTDFAGCAVVISHDRFFLDRICTHILAFEGDAHVEWFEGNFEDYEEDKKRRLGPDAVEPKRVKFKKFAR</sequence>
<dbReference type="HAMAP" id="MF_00847">
    <property type="entry name" value="EttA"/>
    <property type="match status" value="1"/>
</dbReference>
<dbReference type="PATRIC" id="fig|1449350.3.peg.1457"/>
<evidence type="ECO:0000256" key="1">
    <source>
        <dbReference type="ARBA" id="ARBA00005868"/>
    </source>
</evidence>
<comment type="domain">
    <text evidence="12">The P-site tRNA interaction motif (PtIM domain) probably interacts with the P-site tRNA(fMet) as well as the 23S rRNA.</text>
</comment>
<dbReference type="PROSITE" id="PS50893">
    <property type="entry name" value="ABC_TRANSPORTER_2"/>
    <property type="match status" value="2"/>
</dbReference>
<dbReference type="GO" id="GO:0045900">
    <property type="term" value="P:negative regulation of translational elongation"/>
    <property type="evidence" value="ECO:0007669"/>
    <property type="project" value="UniProtKB-UniRule"/>
</dbReference>
<feature type="binding site" evidence="12">
    <location>
        <begin position="41"/>
        <end position="48"/>
    </location>
    <ligand>
        <name>ATP</name>
        <dbReference type="ChEBI" id="CHEBI:30616"/>
        <label>1</label>
    </ligand>
</feature>
<keyword evidence="3 12" id="KW-0820">tRNA-binding</keyword>
<keyword evidence="4 12" id="KW-0699">rRNA-binding</keyword>
<dbReference type="NCBIfam" id="TIGR03719">
    <property type="entry name" value="ABC_ABC_ChvD"/>
    <property type="match status" value="1"/>
</dbReference>
<evidence type="ECO:0000256" key="7">
    <source>
        <dbReference type="ARBA" id="ARBA00022801"/>
    </source>
</evidence>
<keyword evidence="16" id="KW-1185">Reference proteome</keyword>
<comment type="function">
    <text evidence="12">A translation factor that gates the progression of the 70S ribosomal initiation complex (IC, containing tRNA(fMet) in the P-site) into the translation elongation cycle by using a mechanism sensitive to the ATP/ADP ratio. Binds to the 70S ribosome E-site where it modulates the state of the translating ribosome during subunit translocation. ATP hydrolysis probably frees it from the ribosome, which can enter the elongation phase.</text>
</comment>
<dbReference type="InterPro" id="IPR003593">
    <property type="entry name" value="AAA+_ATPase"/>
</dbReference>
<evidence type="ECO:0000256" key="3">
    <source>
        <dbReference type="ARBA" id="ARBA00022555"/>
    </source>
</evidence>
<dbReference type="FunFam" id="3.40.50.300:FF:000011">
    <property type="entry name" value="Putative ABC transporter ATP-binding component"/>
    <property type="match status" value="1"/>
</dbReference>
<accession>X7EJW6</accession>
<dbReference type="GO" id="GO:0006412">
    <property type="term" value="P:translation"/>
    <property type="evidence" value="ECO:0007669"/>
    <property type="project" value="UniProtKB-KW"/>
</dbReference>
<dbReference type="RefSeq" id="WP_037260311.1">
    <property type="nucleotide sequence ID" value="NZ_JALZ01000005.1"/>
</dbReference>
<dbReference type="FunFam" id="3.40.50.300:FF:000183">
    <property type="entry name" value="ABC transporter ATP-binding protein yjjK"/>
    <property type="match status" value="1"/>
</dbReference>
<dbReference type="SUPFAM" id="SSF52540">
    <property type="entry name" value="P-loop containing nucleoside triphosphate hydrolases"/>
    <property type="match status" value="2"/>
</dbReference>
<keyword evidence="9 12" id="KW-0810">Translation regulation</keyword>
<keyword evidence="2 12" id="KW-0963">Cytoplasm</keyword>
<dbReference type="InterPro" id="IPR003439">
    <property type="entry name" value="ABC_transporter-like_ATP-bd"/>
</dbReference>